<evidence type="ECO:0000256" key="2">
    <source>
        <dbReference type="ARBA" id="ARBA00007358"/>
    </source>
</evidence>
<dbReference type="Gene3D" id="3.40.50.1970">
    <property type="match status" value="1"/>
</dbReference>
<comment type="caution">
    <text evidence="6">The sequence shown here is derived from an EMBL/GenBank/DDBJ whole genome shotgun (WGS) entry which is preliminary data.</text>
</comment>
<feature type="domain" description="Alcohol dehydrogenase iron-type/glycerol dehydrogenase GldA" evidence="4">
    <location>
        <begin position="9"/>
        <end position="177"/>
    </location>
</feature>
<keyword evidence="3 6" id="KW-0560">Oxidoreductase</keyword>
<organism evidence="6 7">
    <name type="scientific">Photobacterium aphoticum</name>
    <dbReference type="NCBI Taxonomy" id="754436"/>
    <lineage>
        <taxon>Bacteria</taxon>
        <taxon>Pseudomonadati</taxon>
        <taxon>Pseudomonadota</taxon>
        <taxon>Gammaproteobacteria</taxon>
        <taxon>Vibrionales</taxon>
        <taxon>Vibrionaceae</taxon>
        <taxon>Photobacterium</taxon>
    </lineage>
</organism>
<dbReference type="GO" id="GO:0004022">
    <property type="term" value="F:alcohol dehydrogenase (NAD+) activity"/>
    <property type="evidence" value="ECO:0007669"/>
    <property type="project" value="UniProtKB-EC"/>
</dbReference>
<dbReference type="FunFam" id="3.40.50.1970:FF:000003">
    <property type="entry name" value="Alcohol dehydrogenase, iron-containing"/>
    <property type="match status" value="1"/>
</dbReference>
<comment type="cofactor">
    <cofactor evidence="1">
        <name>Fe cation</name>
        <dbReference type="ChEBI" id="CHEBI:24875"/>
    </cofactor>
</comment>
<dbReference type="EMBL" id="BBMN01000002">
    <property type="protein sequence ID" value="GAL03832.1"/>
    <property type="molecule type" value="Genomic_DNA"/>
</dbReference>
<evidence type="ECO:0000259" key="4">
    <source>
        <dbReference type="Pfam" id="PF00465"/>
    </source>
</evidence>
<dbReference type="CDD" id="cd08551">
    <property type="entry name" value="Fe-ADH"/>
    <property type="match status" value="1"/>
</dbReference>
<dbReference type="PANTHER" id="PTHR11496">
    <property type="entry name" value="ALCOHOL DEHYDROGENASE"/>
    <property type="match status" value="1"/>
</dbReference>
<dbReference type="Pfam" id="PF25137">
    <property type="entry name" value="ADH_Fe_C"/>
    <property type="match status" value="1"/>
</dbReference>
<dbReference type="Proteomes" id="UP000029227">
    <property type="component" value="Unassembled WGS sequence"/>
</dbReference>
<dbReference type="SUPFAM" id="SSF56796">
    <property type="entry name" value="Dehydroquinate synthase-like"/>
    <property type="match status" value="1"/>
</dbReference>
<dbReference type="Gene3D" id="1.20.1090.10">
    <property type="entry name" value="Dehydroquinate synthase-like - alpha domain"/>
    <property type="match status" value="1"/>
</dbReference>
<dbReference type="InterPro" id="IPR001670">
    <property type="entry name" value="ADH_Fe/GldA"/>
</dbReference>
<evidence type="ECO:0000256" key="3">
    <source>
        <dbReference type="ARBA" id="ARBA00023002"/>
    </source>
</evidence>
<dbReference type="GO" id="GO:0046872">
    <property type="term" value="F:metal ion binding"/>
    <property type="evidence" value="ECO:0007669"/>
    <property type="project" value="InterPro"/>
</dbReference>
<gene>
    <name evidence="6" type="ORF">JCM19237_6726</name>
</gene>
<dbReference type="STRING" id="754436.JCM19237_6726"/>
<reference evidence="6 7" key="1">
    <citation type="journal article" date="2014" name="Genome Announc.">
        <title>Draft Genome Sequences of Two Vibrionaceae Species, Vibrio ponticus C121 and Photobacterium aphoticum C119, Isolated as Coral Reef Microbiota.</title>
        <authorList>
            <person name="Al-saari N."/>
            <person name="Meirelles P.M."/>
            <person name="Mino S."/>
            <person name="Suda W."/>
            <person name="Oshima K."/>
            <person name="Hattori M."/>
            <person name="Ohkuma M."/>
            <person name="Thompson F.L."/>
            <person name="Gomez-Gil B."/>
            <person name="Sawabe T."/>
            <person name="Sawabe T."/>
        </authorList>
    </citation>
    <scope>NUCLEOTIDE SEQUENCE [LARGE SCALE GENOMIC DNA]</scope>
    <source>
        <strain evidence="6 7">JCM 19237</strain>
    </source>
</reference>
<evidence type="ECO:0000313" key="7">
    <source>
        <dbReference type="Proteomes" id="UP000029227"/>
    </source>
</evidence>
<dbReference type="EC" id="1.1.1.1" evidence="6"/>
<proteinExistence type="inferred from homology"/>
<sequence>MKDFNFKIPQNIEFGLGSLNKLPEILSNNNSEHVFLISDRGLESLGVVAKVQAIIEAGGIKCTSYLDVKPNPTITIVNEAVALYKECGASSIVALGGGSPLDVAKTVGILAKFGGDIKQYEGLNKVPGPIVPMIAIPTTAGTGSEATASSVITDEAINYKFSVVSYETLPKYAILDPQLIMTAPASIAAACGVDALIHAIEAYVSKNASPFTDTMAEKAMQLIGANLRKFVANREDEEAACA</sequence>
<evidence type="ECO:0000259" key="5">
    <source>
        <dbReference type="Pfam" id="PF25137"/>
    </source>
</evidence>
<name>A0A090R894_9GAMM</name>
<evidence type="ECO:0000256" key="1">
    <source>
        <dbReference type="ARBA" id="ARBA00001962"/>
    </source>
</evidence>
<dbReference type="AlphaFoldDB" id="A0A090R894"/>
<accession>A0A090R894</accession>
<dbReference type="PANTHER" id="PTHR11496:SF102">
    <property type="entry name" value="ALCOHOL DEHYDROGENASE 4"/>
    <property type="match status" value="1"/>
</dbReference>
<comment type="similarity">
    <text evidence="2">Belongs to the iron-containing alcohol dehydrogenase family.</text>
</comment>
<dbReference type="InterPro" id="IPR039697">
    <property type="entry name" value="Alcohol_dehydrogenase_Fe"/>
</dbReference>
<dbReference type="InterPro" id="IPR056798">
    <property type="entry name" value="ADH_Fe_C"/>
</dbReference>
<feature type="domain" description="Fe-containing alcohol dehydrogenase-like C-terminal" evidence="5">
    <location>
        <begin position="189"/>
        <end position="239"/>
    </location>
</feature>
<dbReference type="eggNOG" id="COG1454">
    <property type="taxonomic scope" value="Bacteria"/>
</dbReference>
<protein>
    <submittedName>
        <fullName evidence="6">Alcohol dehydrogenase</fullName>
        <ecNumber evidence="6">1.1.1.1</ecNumber>
    </submittedName>
</protein>
<evidence type="ECO:0000313" key="6">
    <source>
        <dbReference type="EMBL" id="GAL03832.1"/>
    </source>
</evidence>
<dbReference type="Pfam" id="PF00465">
    <property type="entry name" value="Fe-ADH"/>
    <property type="match status" value="1"/>
</dbReference>